<keyword evidence="1" id="KW-0862">Zinc</keyword>
<dbReference type="Gene3D" id="1.10.220.150">
    <property type="entry name" value="Arf GTPase activating protein"/>
    <property type="match status" value="1"/>
</dbReference>
<evidence type="ECO:0000259" key="2">
    <source>
        <dbReference type="PROSITE" id="PS50115"/>
    </source>
</evidence>
<name>A0A820IJP2_9BILA</name>
<dbReference type="PROSITE" id="PS50115">
    <property type="entry name" value="ARFGAP"/>
    <property type="match status" value="1"/>
</dbReference>
<dbReference type="Pfam" id="PF01412">
    <property type="entry name" value="ArfGap"/>
    <property type="match status" value="1"/>
</dbReference>
<reference evidence="3" key="1">
    <citation type="submission" date="2021-02" db="EMBL/GenBank/DDBJ databases">
        <authorList>
            <person name="Nowell W R."/>
        </authorList>
    </citation>
    <scope>NUCLEOTIDE SEQUENCE</scope>
</reference>
<dbReference type="AlphaFoldDB" id="A0A820IJP2"/>
<dbReference type="InterPro" id="IPR001164">
    <property type="entry name" value="ArfGAP_dom"/>
</dbReference>
<dbReference type="GO" id="GO:0008270">
    <property type="term" value="F:zinc ion binding"/>
    <property type="evidence" value="ECO:0007669"/>
    <property type="project" value="UniProtKB-KW"/>
</dbReference>
<dbReference type="GO" id="GO:0005096">
    <property type="term" value="F:GTPase activator activity"/>
    <property type="evidence" value="ECO:0007669"/>
    <property type="project" value="InterPro"/>
</dbReference>
<accession>A0A820IJP2</accession>
<evidence type="ECO:0000313" key="3">
    <source>
        <dbReference type="EMBL" id="CAF4313036.1"/>
    </source>
</evidence>
<dbReference type="EMBL" id="CAJOAX010050917">
    <property type="protein sequence ID" value="CAF4313036.1"/>
    <property type="molecule type" value="Genomic_DNA"/>
</dbReference>
<protein>
    <recommendedName>
        <fullName evidence="2">Arf-GAP domain-containing protein</fullName>
    </recommendedName>
</protein>
<dbReference type="SUPFAM" id="SSF57863">
    <property type="entry name" value="ArfGap/RecO-like zinc finger"/>
    <property type="match status" value="1"/>
</dbReference>
<proteinExistence type="predicted"/>
<keyword evidence="1" id="KW-0479">Metal-binding</keyword>
<feature type="non-terminal residue" evidence="3">
    <location>
        <position position="1"/>
    </location>
</feature>
<gene>
    <name evidence="3" type="ORF">OTI717_LOCUS42404</name>
</gene>
<dbReference type="InterPro" id="IPR038508">
    <property type="entry name" value="ArfGAP_dom_sf"/>
</dbReference>
<dbReference type="InterPro" id="IPR037278">
    <property type="entry name" value="ARFGAP/RecO"/>
</dbReference>
<comment type="caution">
    <text evidence="3">The sequence shown here is derived from an EMBL/GenBank/DDBJ whole genome shotgun (WGS) entry which is preliminary data.</text>
</comment>
<sequence>QTTVYLDRVRENSSNCRCADCNAENPTIAIMSWLLIICKKCAAIHHRLTSNTSIYSDDDSVVPSKETN</sequence>
<evidence type="ECO:0000313" key="4">
    <source>
        <dbReference type="Proteomes" id="UP000663823"/>
    </source>
</evidence>
<organism evidence="3 4">
    <name type="scientific">Rotaria sordida</name>
    <dbReference type="NCBI Taxonomy" id="392033"/>
    <lineage>
        <taxon>Eukaryota</taxon>
        <taxon>Metazoa</taxon>
        <taxon>Spiralia</taxon>
        <taxon>Gnathifera</taxon>
        <taxon>Rotifera</taxon>
        <taxon>Eurotatoria</taxon>
        <taxon>Bdelloidea</taxon>
        <taxon>Philodinida</taxon>
        <taxon>Philodinidae</taxon>
        <taxon>Rotaria</taxon>
    </lineage>
</organism>
<feature type="domain" description="Arf-GAP" evidence="2">
    <location>
        <begin position="3"/>
        <end position="68"/>
    </location>
</feature>
<evidence type="ECO:0000256" key="1">
    <source>
        <dbReference type="PROSITE-ProRule" id="PRU00288"/>
    </source>
</evidence>
<keyword evidence="1" id="KW-0863">Zinc-finger</keyword>
<dbReference type="Proteomes" id="UP000663823">
    <property type="component" value="Unassembled WGS sequence"/>
</dbReference>